<name>A0AC61Y8Y4_9FLAO</name>
<reference evidence="1" key="1">
    <citation type="submission" date="2019-09" db="EMBL/GenBank/DDBJ databases">
        <authorList>
            <person name="Rodrigo-Torres L."/>
            <person name="Arahal R. D."/>
            <person name="Lucena T."/>
        </authorList>
    </citation>
    <scope>NUCLEOTIDE SEQUENCE</scope>
    <source>
        <strain evidence="1">ISS653</strain>
    </source>
</reference>
<keyword evidence="2" id="KW-1185">Reference proteome</keyword>
<gene>
    <name evidence="1" type="ORF">FVB9532_02134</name>
</gene>
<sequence length="201" mass="23217">MRLFACSTPFEKKLRTELKYIELKSGFSDNGTACIGLVSFSKSGKTIYFNGKAFQSLNGMGISGNYFDLESGDEYWISGVKKDMTDRHKFGGGKIFVEKRILSEYLQIIGKTELPKSHYELTEVETEKPIERINELENEKTETPEFGTDLHFKEPNQLSNSEIEYLITELIVDEKNSKYNKARRSFKQKRIELIAELEKRN</sequence>
<dbReference type="EMBL" id="CABVMM010000008">
    <property type="protein sequence ID" value="VVV00858.1"/>
    <property type="molecule type" value="Genomic_DNA"/>
</dbReference>
<evidence type="ECO:0000313" key="1">
    <source>
        <dbReference type="EMBL" id="VVV00858.1"/>
    </source>
</evidence>
<dbReference type="Proteomes" id="UP000356253">
    <property type="component" value="Unassembled WGS sequence"/>
</dbReference>
<protein>
    <submittedName>
        <fullName evidence="1">Uncharacterized protein</fullName>
    </submittedName>
</protein>
<evidence type="ECO:0000313" key="2">
    <source>
        <dbReference type="Proteomes" id="UP000356253"/>
    </source>
</evidence>
<accession>A0AC61Y8Y4</accession>
<organism evidence="1 2">
    <name type="scientific">Mesonia oceanica</name>
    <dbReference type="NCBI Taxonomy" id="2687242"/>
    <lineage>
        <taxon>Bacteria</taxon>
        <taxon>Pseudomonadati</taxon>
        <taxon>Bacteroidota</taxon>
        <taxon>Flavobacteriia</taxon>
        <taxon>Flavobacteriales</taxon>
        <taxon>Flavobacteriaceae</taxon>
        <taxon>Mesonia</taxon>
    </lineage>
</organism>
<proteinExistence type="predicted"/>
<comment type="caution">
    <text evidence="1">The sequence shown here is derived from an EMBL/GenBank/DDBJ whole genome shotgun (WGS) entry which is preliminary data.</text>
</comment>